<dbReference type="InterPro" id="IPR003439">
    <property type="entry name" value="ABC_transporter-like_ATP-bd"/>
</dbReference>
<keyword evidence="6" id="KW-0029">Amino-acid transport</keyword>
<dbReference type="PANTHER" id="PTHR43166">
    <property type="entry name" value="AMINO ACID IMPORT ATP-BINDING PROTEIN"/>
    <property type="match status" value="1"/>
</dbReference>
<dbReference type="InterPro" id="IPR045865">
    <property type="entry name" value="ACT-like_dom_sf"/>
</dbReference>
<dbReference type="SUPFAM" id="SSF55021">
    <property type="entry name" value="ACT-like"/>
    <property type="match status" value="1"/>
</dbReference>
<evidence type="ECO:0000256" key="6">
    <source>
        <dbReference type="ARBA" id="ARBA00022970"/>
    </source>
</evidence>
<keyword evidence="1" id="KW-0813">Transport</keyword>
<dbReference type="EMBL" id="CP093365">
    <property type="protein sequence ID" value="UQS83697.1"/>
    <property type="molecule type" value="Genomic_DNA"/>
</dbReference>
<feature type="domain" description="ABC transporter" evidence="8">
    <location>
        <begin position="10"/>
        <end position="249"/>
    </location>
</feature>
<evidence type="ECO:0000256" key="4">
    <source>
        <dbReference type="ARBA" id="ARBA00022840"/>
    </source>
</evidence>
<dbReference type="InterPro" id="IPR041701">
    <property type="entry name" value="MetN_ABC"/>
</dbReference>
<dbReference type="InterPro" id="IPR050086">
    <property type="entry name" value="MetN_ABC_transporter-like"/>
</dbReference>
<dbReference type="Gene3D" id="3.30.70.260">
    <property type="match status" value="1"/>
</dbReference>
<dbReference type="Pfam" id="PF09383">
    <property type="entry name" value="NIL"/>
    <property type="match status" value="1"/>
</dbReference>
<dbReference type="Gene3D" id="3.40.50.300">
    <property type="entry name" value="P-loop containing nucleotide triphosphate hydrolases"/>
    <property type="match status" value="1"/>
</dbReference>
<keyword evidence="3" id="KW-0547">Nucleotide-binding</keyword>
<proteinExistence type="predicted"/>
<organism evidence="9 10">
    <name type="scientific">Bombilactobacillus thymidiniphilus</name>
    <dbReference type="NCBI Taxonomy" id="2923363"/>
    <lineage>
        <taxon>Bacteria</taxon>
        <taxon>Bacillati</taxon>
        <taxon>Bacillota</taxon>
        <taxon>Bacilli</taxon>
        <taxon>Lactobacillales</taxon>
        <taxon>Lactobacillaceae</taxon>
        <taxon>Bombilactobacillus</taxon>
    </lineage>
</organism>
<reference evidence="9 10" key="1">
    <citation type="journal article" date="2022" name="Int. J. Syst. Evol. Microbiol.">
        <title>Apilactobacillus apisilvae sp. nov., Nicolia spurrieriana gen. nov. sp. nov., Bombilactobacillus folatiphilus sp. nov. and Bombilactobacillus thymidiniphilus sp. nov., four new lactic acid bacterial isolates from stingless bees Tetragonula carbonaria and Austroplebeia australis.</title>
        <authorList>
            <person name="Oliphant S.A."/>
            <person name="Watson-Haigh N.S."/>
            <person name="Sumby K.M."/>
            <person name="Gardner J."/>
            <person name="Groom S."/>
            <person name="Jiranek V."/>
        </authorList>
    </citation>
    <scope>NUCLEOTIDE SEQUENCE [LARGE SCALE GENOMIC DNA]</scope>
    <source>
        <strain evidence="9 10">SG4_A1</strain>
    </source>
</reference>
<dbReference type="SMART" id="SM00382">
    <property type="entry name" value="AAA"/>
    <property type="match status" value="1"/>
</dbReference>
<evidence type="ECO:0000256" key="5">
    <source>
        <dbReference type="ARBA" id="ARBA00022967"/>
    </source>
</evidence>
<dbReference type="InterPro" id="IPR018449">
    <property type="entry name" value="NIL_domain"/>
</dbReference>
<keyword evidence="2" id="KW-1003">Cell membrane</keyword>
<gene>
    <name evidence="9" type="ORF">MOO47_00400</name>
</gene>
<keyword evidence="5" id="KW-1278">Translocase</keyword>
<evidence type="ECO:0000256" key="7">
    <source>
        <dbReference type="ARBA" id="ARBA00023136"/>
    </source>
</evidence>
<dbReference type="Pfam" id="PF00005">
    <property type="entry name" value="ABC_tran"/>
    <property type="match status" value="1"/>
</dbReference>
<dbReference type="GO" id="GO:0005524">
    <property type="term" value="F:ATP binding"/>
    <property type="evidence" value="ECO:0007669"/>
    <property type="project" value="UniProtKB-KW"/>
</dbReference>
<evidence type="ECO:0000256" key="2">
    <source>
        <dbReference type="ARBA" id="ARBA00022475"/>
    </source>
</evidence>
<keyword evidence="4 9" id="KW-0067">ATP-binding</keyword>
<keyword evidence="7" id="KW-0472">Membrane</keyword>
<dbReference type="InterPro" id="IPR003593">
    <property type="entry name" value="AAA+_ATPase"/>
</dbReference>
<dbReference type="InterPro" id="IPR027417">
    <property type="entry name" value="P-loop_NTPase"/>
</dbReference>
<evidence type="ECO:0000259" key="8">
    <source>
        <dbReference type="PROSITE" id="PS50893"/>
    </source>
</evidence>
<name>A0ABY4PEI6_9LACO</name>
<evidence type="ECO:0000256" key="3">
    <source>
        <dbReference type="ARBA" id="ARBA00022741"/>
    </source>
</evidence>
<keyword evidence="10" id="KW-1185">Reference proteome</keyword>
<evidence type="ECO:0000313" key="9">
    <source>
        <dbReference type="EMBL" id="UQS83697.1"/>
    </source>
</evidence>
<dbReference type="RefSeq" id="WP_249512882.1">
    <property type="nucleotide sequence ID" value="NZ_CP093365.1"/>
</dbReference>
<evidence type="ECO:0000256" key="1">
    <source>
        <dbReference type="ARBA" id="ARBA00022448"/>
    </source>
</evidence>
<dbReference type="PANTHER" id="PTHR43166:SF30">
    <property type="entry name" value="METHIONINE IMPORT ATP-BINDING PROTEIN METN"/>
    <property type="match status" value="1"/>
</dbReference>
<dbReference type="SUPFAM" id="SSF52540">
    <property type="entry name" value="P-loop containing nucleoside triphosphate hydrolases"/>
    <property type="match status" value="1"/>
</dbReference>
<dbReference type="PROSITE" id="PS00211">
    <property type="entry name" value="ABC_TRANSPORTER_1"/>
    <property type="match status" value="1"/>
</dbReference>
<dbReference type="CDD" id="cd03258">
    <property type="entry name" value="ABC_MetN_methionine_transporter"/>
    <property type="match status" value="1"/>
</dbReference>
<dbReference type="InterPro" id="IPR017871">
    <property type="entry name" value="ABC_transporter-like_CS"/>
</dbReference>
<protein>
    <submittedName>
        <fullName evidence="9">Methionine ABC transporter ATP-binding protein</fullName>
    </submittedName>
</protein>
<sequence length="351" mass="38811">MTENNAIIKLRNIDVDFGSHSHEQTVRAVNQVDLTVQQGNIYGIIGYSGAGKSTLVRVINLLQTPTHGTVHVNGQDLLQLSVAELRQARKKIGMIFQHFNLMEARTVFSNVAFPLLGSKFTAKQRKQKVTHLLELVGLSDKATSYPSQLSGGQKQRVAIARALANDPQILISDEATSALDPETTTEILNLLKYLNKKLQITIVVITHEMDAIKQICQNVAVMDQGRIIERGSLLQIFGHPQTKIAQQFVNSATQLSSALQEIKQSNLATEVYQLNYVGQVTNDPIVIELYKKFNLQANILFSNIEQLQATTVGIMLVEFAGSKEDIVAALAYLDQLGISVQKIDLTQIEVH</sequence>
<dbReference type="PROSITE" id="PS50893">
    <property type="entry name" value="ABC_TRANSPORTER_2"/>
    <property type="match status" value="1"/>
</dbReference>
<dbReference type="Proteomes" id="UP000831947">
    <property type="component" value="Chromosome"/>
</dbReference>
<evidence type="ECO:0000313" key="10">
    <source>
        <dbReference type="Proteomes" id="UP000831947"/>
    </source>
</evidence>
<accession>A0ABY4PEI6</accession>
<dbReference type="SMART" id="SM00930">
    <property type="entry name" value="NIL"/>
    <property type="match status" value="1"/>
</dbReference>